<reference evidence="2" key="1">
    <citation type="submission" date="2008-06" db="EMBL/GenBank/DDBJ databases">
        <authorList>
            <person name="Lorenzi H."/>
            <person name="Inman J."/>
            <person name="Miller J."/>
            <person name="Schobel S."/>
            <person name="Amedeo P."/>
            <person name="Caler E.V."/>
            <person name="da Silva J."/>
        </authorList>
    </citation>
    <scope>NUCLEOTIDE SEQUENCE [LARGE SCALE GENOMIC DNA]</scope>
    <source>
        <strain evidence="2">RN66</strain>
    </source>
</reference>
<dbReference type="EMBL" id="DS989728">
    <property type="protein sequence ID" value="EEA05951.1"/>
    <property type="molecule type" value="Genomic_DNA"/>
</dbReference>
<keyword evidence="1" id="KW-1133">Transmembrane helix</keyword>
<evidence type="ECO:0000313" key="3">
    <source>
        <dbReference type="Proteomes" id="UP000001460"/>
    </source>
</evidence>
<sequence length="418" mass="49338">MKPNEHILNSNDWMRQDSIDQACFLYENLSDENTHNLIHIGLEDKFSPRLSEGLNSMRFSEIGEMTEEEWNNQQRPFIPRLESLISQKYTEKYIEDEGNEQNLNNNISLSTVIEENVKNDEICTTLCCYMFNLIYSIRERDTIRGKQAQLTLWELMKQFHLINNLFFIIKVLKTILTTNKIHKTSQDMGWISFMCLLATYFTSWSAYLARAYIFYHRIDGLDKKYLFSPFHVYSQIRIVGEERPEKLYMLERVNLTYTLIMHILEDIPQLFASSLFLSNYGNDFYAVFMITWSSCMIFTTTIRMGISYPLIGTLSLMFSREPPVDSPSLYEATTTTIYFPLFMAVITFGWAICDSFCLYFTHGFWSVIFYTGLTLNMLLSTLFLLYYFYLSKQASTYIRQLHSLYITEDFSRIQSRQA</sequence>
<proteinExistence type="predicted"/>
<dbReference type="Proteomes" id="UP000001460">
    <property type="component" value="Unassembled WGS sequence"/>
</dbReference>
<keyword evidence="1" id="KW-0812">Transmembrane</keyword>
<name>B6ACU7_CRYMR</name>
<dbReference type="RefSeq" id="XP_002140300.1">
    <property type="nucleotide sequence ID" value="XM_002140264.1"/>
</dbReference>
<dbReference type="AlphaFoldDB" id="B6ACU7"/>
<dbReference type="GeneID" id="6995353"/>
<dbReference type="VEuPathDB" id="CryptoDB:CMU_017030"/>
<feature type="transmembrane region" description="Helical" evidence="1">
    <location>
        <begin position="284"/>
        <end position="311"/>
    </location>
</feature>
<feature type="transmembrane region" description="Helical" evidence="1">
    <location>
        <begin position="367"/>
        <end position="389"/>
    </location>
</feature>
<organism evidence="2 3">
    <name type="scientific">Cryptosporidium muris (strain RN66)</name>
    <dbReference type="NCBI Taxonomy" id="441375"/>
    <lineage>
        <taxon>Eukaryota</taxon>
        <taxon>Sar</taxon>
        <taxon>Alveolata</taxon>
        <taxon>Apicomplexa</taxon>
        <taxon>Conoidasida</taxon>
        <taxon>Coccidia</taxon>
        <taxon>Eucoccidiorida</taxon>
        <taxon>Eimeriorina</taxon>
        <taxon>Cryptosporidiidae</taxon>
        <taxon>Cryptosporidium</taxon>
    </lineage>
</organism>
<dbReference type="eggNOG" id="ENOG502SBB3">
    <property type="taxonomic scope" value="Eukaryota"/>
</dbReference>
<evidence type="ECO:0000313" key="2">
    <source>
        <dbReference type="EMBL" id="EEA05951.1"/>
    </source>
</evidence>
<evidence type="ECO:0000256" key="1">
    <source>
        <dbReference type="SAM" id="Phobius"/>
    </source>
</evidence>
<gene>
    <name evidence="2" type="ORF">CMU_017030</name>
</gene>
<keyword evidence="1" id="KW-0472">Membrane</keyword>
<keyword evidence="3" id="KW-1185">Reference proteome</keyword>
<evidence type="ECO:0008006" key="4">
    <source>
        <dbReference type="Google" id="ProtNLM"/>
    </source>
</evidence>
<feature type="transmembrane region" description="Helical" evidence="1">
    <location>
        <begin position="337"/>
        <end position="361"/>
    </location>
</feature>
<feature type="transmembrane region" description="Helical" evidence="1">
    <location>
        <begin position="188"/>
        <end position="209"/>
    </location>
</feature>
<accession>B6ACU7</accession>
<protein>
    <recommendedName>
        <fullName evidence="4">Transmembrane protein</fullName>
    </recommendedName>
</protein>
<dbReference type="OMA" id="YLNPYYC"/>
<dbReference type="OrthoDB" id="336754at2759"/>